<evidence type="ECO:0000313" key="2">
    <source>
        <dbReference type="Proteomes" id="UP000005268"/>
    </source>
</evidence>
<dbReference type="Proteomes" id="UP000005268">
    <property type="component" value="Chromosome"/>
</dbReference>
<organism evidence="1 2">
    <name type="scientific">Pseudomonas putida ND6</name>
    <dbReference type="NCBI Taxonomy" id="231023"/>
    <lineage>
        <taxon>Bacteria</taxon>
        <taxon>Pseudomonadati</taxon>
        <taxon>Pseudomonadota</taxon>
        <taxon>Gammaproteobacteria</taxon>
        <taxon>Pseudomonadales</taxon>
        <taxon>Pseudomonadaceae</taxon>
        <taxon>Pseudomonas</taxon>
    </lineage>
</organism>
<name>I3V4X6_PSEPU</name>
<sequence length="41" mass="4755">MTEMLQDVSVARIVGPLVNNNKYIVMMLSITVRYECISHER</sequence>
<dbReference type="KEGG" id="ppi:YSA_11119"/>
<gene>
    <name evidence="1" type="ORF">YSA_11119</name>
</gene>
<dbReference type="EMBL" id="CP003588">
    <property type="protein sequence ID" value="AFK72797.1"/>
    <property type="molecule type" value="Genomic_DNA"/>
</dbReference>
<protein>
    <submittedName>
        <fullName evidence="1">Uncharacterized protein</fullName>
    </submittedName>
</protein>
<dbReference type="AlphaFoldDB" id="I3V4X6"/>
<evidence type="ECO:0000313" key="1">
    <source>
        <dbReference type="EMBL" id="AFK72797.1"/>
    </source>
</evidence>
<reference evidence="1 2" key="1">
    <citation type="journal article" date="2012" name="J. Bacteriol.">
        <title>Complete Genome Sequence of the Naphthalene-Degrading Pseudomonas putida Strain ND6.</title>
        <authorList>
            <person name="Li S."/>
            <person name="Zhao H."/>
            <person name="Li Y."/>
            <person name="Niu S."/>
            <person name="Cai B."/>
        </authorList>
    </citation>
    <scope>NUCLEOTIDE SEQUENCE [LARGE SCALE GENOMIC DNA]</scope>
    <source>
        <strain evidence="1 2">ND6</strain>
    </source>
</reference>
<dbReference type="HOGENOM" id="CLU_3275404_0_0_6"/>
<accession>I3V4X6</accession>
<proteinExistence type="predicted"/>